<comment type="caution">
    <text evidence="1">The sequence shown here is derived from an EMBL/GenBank/DDBJ whole genome shotgun (WGS) entry which is preliminary data.</text>
</comment>
<name>A0A6S7HYH3_PARCT</name>
<keyword evidence="2" id="KW-1185">Reference proteome</keyword>
<accession>A0A6S7HYH3</accession>
<organism evidence="1 2">
    <name type="scientific">Paramuricea clavata</name>
    <name type="common">Red gorgonian</name>
    <name type="synonym">Violescent sea-whip</name>
    <dbReference type="NCBI Taxonomy" id="317549"/>
    <lineage>
        <taxon>Eukaryota</taxon>
        <taxon>Metazoa</taxon>
        <taxon>Cnidaria</taxon>
        <taxon>Anthozoa</taxon>
        <taxon>Octocorallia</taxon>
        <taxon>Malacalcyonacea</taxon>
        <taxon>Plexauridae</taxon>
        <taxon>Paramuricea</taxon>
    </lineage>
</organism>
<dbReference type="AlphaFoldDB" id="A0A6S7HYH3"/>
<proteinExistence type="predicted"/>
<dbReference type="EMBL" id="CACRXK020006810">
    <property type="protein sequence ID" value="CAB4010506.1"/>
    <property type="molecule type" value="Genomic_DNA"/>
</dbReference>
<protein>
    <submittedName>
        <fullName evidence="1">Uncharacterized protein</fullName>
    </submittedName>
</protein>
<dbReference type="Proteomes" id="UP001152795">
    <property type="component" value="Unassembled WGS sequence"/>
</dbReference>
<evidence type="ECO:0000313" key="1">
    <source>
        <dbReference type="EMBL" id="CAB4010506.1"/>
    </source>
</evidence>
<reference evidence="1" key="1">
    <citation type="submission" date="2020-04" db="EMBL/GenBank/DDBJ databases">
        <authorList>
            <person name="Alioto T."/>
            <person name="Alioto T."/>
            <person name="Gomez Garrido J."/>
        </authorList>
    </citation>
    <scope>NUCLEOTIDE SEQUENCE</scope>
    <source>
        <strain evidence="1">A484AB</strain>
    </source>
</reference>
<evidence type="ECO:0000313" key="2">
    <source>
        <dbReference type="Proteomes" id="UP001152795"/>
    </source>
</evidence>
<gene>
    <name evidence="1" type="ORF">PACLA_8A013651</name>
</gene>
<sequence>MSSCTERSLGIGGKDKLRECSATIVGHFLSNPIYIDIYIDTYIVKHRYLYRMADQSDTEAVTVTSEKKDPKRVEAGKRLAILSKAARERKKKEAAQPKESTNNDNMITYLGVGSAMVSLVLAFSAHQRETREPEVRYVPSTVEVTKKLDESKLDSLE</sequence>